<dbReference type="Pfam" id="PF21447">
    <property type="entry name" value="Ppx-GppA_III"/>
    <property type="match status" value="1"/>
</dbReference>
<evidence type="ECO:0000313" key="5">
    <source>
        <dbReference type="Proteomes" id="UP000244948"/>
    </source>
</evidence>
<comment type="caution">
    <text evidence="4">The sequence shown here is derived from an EMBL/GenBank/DDBJ whole genome shotgun (WGS) entry which is preliminary data.</text>
</comment>
<dbReference type="CDD" id="cd24053">
    <property type="entry name" value="ASKHA_NBD_EcPPX-GppA-like"/>
    <property type="match status" value="1"/>
</dbReference>
<dbReference type="Pfam" id="PF02541">
    <property type="entry name" value="Ppx-GppA"/>
    <property type="match status" value="1"/>
</dbReference>
<reference evidence="4 5" key="1">
    <citation type="journal article" date="2018" name="Genome Announc.">
        <title>Ignatzschineria cameli sp. nov., isolated from necrotic foot tissue of dromedaries (Camelus dromedarius) and associated maggots (Wohlfahrtia species) in Dubai.</title>
        <authorList>
            <person name="Tsang C.C."/>
            <person name="Tang J.Y."/>
            <person name="Fong J.Y."/>
            <person name="Kinne J."/>
            <person name="Lee H.H."/>
            <person name="Joseph M."/>
            <person name="Jose S."/>
            <person name="Schuster R.K."/>
            <person name="Tang Y."/>
            <person name="Sivakumar S."/>
            <person name="Chen J.H."/>
            <person name="Teng J.L."/>
            <person name="Lau S.K."/>
            <person name="Wernery U."/>
            <person name="Woo P.C."/>
        </authorList>
    </citation>
    <scope>NUCLEOTIDE SEQUENCE [LARGE SCALE GENOMIC DNA]</scope>
    <source>
        <strain evidence="4 5">KCTC 22643</strain>
    </source>
</reference>
<evidence type="ECO:0000313" key="4">
    <source>
        <dbReference type="EMBL" id="PWD82478.1"/>
    </source>
</evidence>
<proteinExistence type="predicted"/>
<dbReference type="PANTHER" id="PTHR30005">
    <property type="entry name" value="EXOPOLYPHOSPHATASE"/>
    <property type="match status" value="1"/>
</dbReference>
<dbReference type="InterPro" id="IPR050273">
    <property type="entry name" value="GppA/Ppx_hydrolase"/>
</dbReference>
<evidence type="ECO:0000256" key="1">
    <source>
        <dbReference type="ARBA" id="ARBA00022801"/>
    </source>
</evidence>
<dbReference type="Gene3D" id="3.30.420.150">
    <property type="entry name" value="Exopolyphosphatase. Domain 2"/>
    <property type="match status" value="1"/>
</dbReference>
<dbReference type="InterPro" id="IPR043129">
    <property type="entry name" value="ATPase_NBD"/>
</dbReference>
<protein>
    <submittedName>
        <fullName evidence="4">Ppx/GppA family phosphatase</fullName>
    </submittedName>
</protein>
<dbReference type="GO" id="GO:0016462">
    <property type="term" value="F:pyrophosphatase activity"/>
    <property type="evidence" value="ECO:0007669"/>
    <property type="project" value="TreeGrafter"/>
</dbReference>
<evidence type="ECO:0000259" key="3">
    <source>
        <dbReference type="Pfam" id="PF21447"/>
    </source>
</evidence>
<evidence type="ECO:0000259" key="2">
    <source>
        <dbReference type="Pfam" id="PF02541"/>
    </source>
</evidence>
<dbReference type="Gene3D" id="3.30.420.40">
    <property type="match status" value="1"/>
</dbReference>
<dbReference type="EMBL" id="QEWR01000004">
    <property type="protein sequence ID" value="PWD82478.1"/>
    <property type="molecule type" value="Genomic_DNA"/>
</dbReference>
<dbReference type="InterPro" id="IPR030673">
    <property type="entry name" value="PyroPPase_GppA_Ppx"/>
</dbReference>
<dbReference type="InterPro" id="IPR048950">
    <property type="entry name" value="Ppx_GppA_C"/>
</dbReference>
<dbReference type="Gene3D" id="1.10.3210.10">
    <property type="entry name" value="Hypothetical protein af1432"/>
    <property type="match status" value="1"/>
</dbReference>
<accession>A0A2U2AIH9</accession>
<dbReference type="Proteomes" id="UP000244948">
    <property type="component" value="Unassembled WGS sequence"/>
</dbReference>
<dbReference type="SUPFAM" id="SSF53067">
    <property type="entry name" value="Actin-like ATPase domain"/>
    <property type="match status" value="2"/>
</dbReference>
<organism evidence="4 5">
    <name type="scientific">Ignatzschineria indica</name>
    <dbReference type="NCBI Taxonomy" id="472583"/>
    <lineage>
        <taxon>Bacteria</taxon>
        <taxon>Pseudomonadati</taxon>
        <taxon>Pseudomonadota</taxon>
        <taxon>Gammaproteobacteria</taxon>
        <taxon>Cardiobacteriales</taxon>
        <taxon>Ignatzschineriaceae</taxon>
        <taxon>Ignatzschineria</taxon>
    </lineage>
</organism>
<dbReference type="AlphaFoldDB" id="A0A2U2AIH9"/>
<gene>
    <name evidence="4" type="ORF">DC082_07515</name>
</gene>
<dbReference type="PANTHER" id="PTHR30005:SF0">
    <property type="entry name" value="RETROGRADE REGULATION PROTEIN 2"/>
    <property type="match status" value="1"/>
</dbReference>
<keyword evidence="5" id="KW-1185">Reference proteome</keyword>
<sequence length="492" mass="56307">MKENIYAVIDLGSNSFHMAVMQEDHGRIMVVDRIKEMVQLGYGLLDGGGIDPVVRERALHCLRMFRERLVNIAPQNCRAVGTLTLRKMKDPHFIKEAEAALGLPIDIISGREEARLIYLGVSQYVHVENQDLFVMDIGGGSTEFILGHQNSIKSAYSRDVGCVNMTRRFFPDRAFTQQGYEQALIYIESELQSLRYLIPYKDAYFIGTSGTIKTIGTLITYLGFEDEVITREALKRLVRKFIALGSVKKIAKFFDISELRADVIGAGLVILQAAFKILSIKQMAVTNVALREGILFDLLGRVQQKDRRDETINSLITRLGADEGQARRVAISSLKLAKMLKNREGEKITLNEEALRYLKWASYLHEIGLSISHHRHFRHSAYLVEHADLDGFSKQDQRILATIIRNHQRKIDLDDFTGLPEYLLKVTLLLRVSVLFNRGRYLQESPTVEIIVSDKEIELHFEENWLKEHPLFQEDLSSERRFLRQAGIDLTW</sequence>
<dbReference type="RefSeq" id="WP_109236464.1">
    <property type="nucleotide sequence ID" value="NZ_BMXZ01000003.1"/>
</dbReference>
<feature type="domain" description="Ppx/GppA phosphatase N-terminal" evidence="2">
    <location>
        <begin position="20"/>
        <end position="300"/>
    </location>
</feature>
<dbReference type="SUPFAM" id="SSF109604">
    <property type="entry name" value="HD-domain/PDEase-like"/>
    <property type="match status" value="1"/>
</dbReference>
<dbReference type="InterPro" id="IPR003695">
    <property type="entry name" value="Ppx_GppA_N"/>
</dbReference>
<feature type="domain" description="Ppx/GppA phosphatase C-terminal" evidence="3">
    <location>
        <begin position="308"/>
        <end position="479"/>
    </location>
</feature>
<keyword evidence="1" id="KW-0378">Hydrolase</keyword>
<dbReference type="PIRSF" id="PIRSF001267">
    <property type="entry name" value="Pyrophosphatase_GppA_Ppx"/>
    <property type="match status" value="1"/>
</dbReference>
<name>A0A2U2AIH9_9GAMM</name>